<dbReference type="EMBL" id="CP021780">
    <property type="protein sequence ID" value="ASA26303.1"/>
    <property type="molecule type" value="Genomic_DNA"/>
</dbReference>
<gene>
    <name evidence="2" type="ORF">B9T62_12320</name>
</gene>
<feature type="domain" description="M23ase beta-sheet core" evidence="1">
    <location>
        <begin position="171"/>
        <end position="261"/>
    </location>
</feature>
<evidence type="ECO:0000259" key="1">
    <source>
        <dbReference type="Pfam" id="PF01551"/>
    </source>
</evidence>
<evidence type="ECO:0000313" key="3">
    <source>
        <dbReference type="Proteomes" id="UP000249890"/>
    </source>
</evidence>
<dbReference type="AlphaFoldDB" id="A0A2Z2KQZ3"/>
<proteinExistence type="predicted"/>
<dbReference type="CDD" id="cd12797">
    <property type="entry name" value="M23_peptidase"/>
    <property type="match status" value="1"/>
</dbReference>
<dbReference type="PANTHER" id="PTHR21666">
    <property type="entry name" value="PEPTIDASE-RELATED"/>
    <property type="match status" value="1"/>
</dbReference>
<accession>A0A2Z2KQZ3</accession>
<sequence>MEASQNTLTPEELPTALLEGQHKEIYARFSLTLKEAISEEDLTATAEGFIEGIESLALSTTLFHNGTEQRTWLSNTGNKGMMAIFDPEGVILGIQVLELASSPETDAKLTKVEYALPFEGDWLVYWGGTNVFENYHYEYESQRYAYDFIQAKDNYSYTGDPLKNESYYAFGKKIFAPADGTVVSVVNEIADNEPVGVMNPKQPAGNVVVIDHGGEYSYLAHLKQGSAAVKAGDQVKQGDFIGLTGNSGNSSEPHLHFQVSDGADLFAAKAINILWEGKLKPVQGETVTPIAP</sequence>
<name>A0A2Z2KQZ3_9BACL</name>
<protein>
    <submittedName>
        <fullName evidence="2">Metalloendopeptidase</fullName>
    </submittedName>
</protein>
<dbReference type="PANTHER" id="PTHR21666:SF270">
    <property type="entry name" value="MUREIN HYDROLASE ACTIVATOR ENVC"/>
    <property type="match status" value="1"/>
</dbReference>
<reference evidence="2 3" key="1">
    <citation type="submission" date="2017-06" db="EMBL/GenBank/DDBJ databases">
        <title>Complete genome sequence of Paenibacillus donghaensis KCTC 13049T isolated from East Sea sediment, South Korea.</title>
        <authorList>
            <person name="Jung B.K."/>
            <person name="Hong S.-J."/>
            <person name="Shin J.-H."/>
        </authorList>
    </citation>
    <scope>NUCLEOTIDE SEQUENCE [LARGE SCALE GENOMIC DNA]</scope>
    <source>
        <strain evidence="2 3">KCTC 13049</strain>
    </source>
</reference>
<dbReference type="GO" id="GO:0004222">
    <property type="term" value="F:metalloendopeptidase activity"/>
    <property type="evidence" value="ECO:0007669"/>
    <property type="project" value="TreeGrafter"/>
</dbReference>
<dbReference type="InterPro" id="IPR050570">
    <property type="entry name" value="Cell_wall_metabolism_enzyme"/>
</dbReference>
<evidence type="ECO:0000313" key="2">
    <source>
        <dbReference type="EMBL" id="ASA26303.1"/>
    </source>
</evidence>
<dbReference type="InterPro" id="IPR016047">
    <property type="entry name" value="M23ase_b-sheet_dom"/>
</dbReference>
<dbReference type="Pfam" id="PF01551">
    <property type="entry name" value="Peptidase_M23"/>
    <property type="match status" value="1"/>
</dbReference>
<dbReference type="Gene3D" id="2.70.70.10">
    <property type="entry name" value="Glucose Permease (Domain IIA)"/>
    <property type="match status" value="1"/>
</dbReference>
<keyword evidence="3" id="KW-1185">Reference proteome</keyword>
<dbReference type="KEGG" id="pdh:B9T62_12320"/>
<dbReference type="SUPFAM" id="SSF51261">
    <property type="entry name" value="Duplicated hybrid motif"/>
    <property type="match status" value="1"/>
</dbReference>
<dbReference type="InterPro" id="IPR011055">
    <property type="entry name" value="Dup_hybrid_motif"/>
</dbReference>
<dbReference type="Proteomes" id="UP000249890">
    <property type="component" value="Chromosome"/>
</dbReference>
<organism evidence="2 3">
    <name type="scientific">Paenibacillus donghaensis</name>
    <dbReference type="NCBI Taxonomy" id="414771"/>
    <lineage>
        <taxon>Bacteria</taxon>
        <taxon>Bacillati</taxon>
        <taxon>Bacillota</taxon>
        <taxon>Bacilli</taxon>
        <taxon>Bacillales</taxon>
        <taxon>Paenibacillaceae</taxon>
        <taxon>Paenibacillus</taxon>
    </lineage>
</organism>
<dbReference type="OrthoDB" id="9809488at2"/>